<dbReference type="AlphaFoldDB" id="A0AAN7FST6"/>
<organism evidence="6 7">
    <name type="scientific">Quercus rubra</name>
    <name type="common">Northern red oak</name>
    <name type="synonym">Quercus borealis</name>
    <dbReference type="NCBI Taxonomy" id="3512"/>
    <lineage>
        <taxon>Eukaryota</taxon>
        <taxon>Viridiplantae</taxon>
        <taxon>Streptophyta</taxon>
        <taxon>Embryophyta</taxon>
        <taxon>Tracheophyta</taxon>
        <taxon>Spermatophyta</taxon>
        <taxon>Magnoliopsida</taxon>
        <taxon>eudicotyledons</taxon>
        <taxon>Gunneridae</taxon>
        <taxon>Pentapetalae</taxon>
        <taxon>rosids</taxon>
        <taxon>fabids</taxon>
        <taxon>Fagales</taxon>
        <taxon>Fagaceae</taxon>
        <taxon>Quercus</taxon>
    </lineage>
</organism>
<evidence type="ECO:0000256" key="2">
    <source>
        <dbReference type="ARBA" id="ARBA00022741"/>
    </source>
</evidence>
<evidence type="ECO:0000259" key="5">
    <source>
        <dbReference type="Pfam" id="PF00004"/>
    </source>
</evidence>
<comment type="catalytic activity">
    <reaction evidence="4">
        <text>ATP + H2O = ADP + phosphate + H(+)</text>
        <dbReference type="Rhea" id="RHEA:13065"/>
        <dbReference type="ChEBI" id="CHEBI:15377"/>
        <dbReference type="ChEBI" id="CHEBI:15378"/>
        <dbReference type="ChEBI" id="CHEBI:30616"/>
        <dbReference type="ChEBI" id="CHEBI:43474"/>
        <dbReference type="ChEBI" id="CHEBI:456216"/>
        <dbReference type="EC" id="3.6.4.6"/>
    </reaction>
</comment>
<reference evidence="6 7" key="1">
    <citation type="journal article" date="2023" name="G3 (Bethesda)">
        <title>A haplotype-resolved chromosome-scale genome for Quercus rubra L. provides insights into the genetics of adaptive traits for red oak species.</title>
        <authorList>
            <person name="Kapoor B."/>
            <person name="Jenkins J."/>
            <person name="Schmutz J."/>
            <person name="Zhebentyayeva T."/>
            <person name="Kuelheim C."/>
            <person name="Coggeshall M."/>
            <person name="Heim C."/>
            <person name="Lasky J.R."/>
            <person name="Leites L."/>
            <person name="Islam-Faridi N."/>
            <person name="Romero-Severson J."/>
            <person name="DeLeo V.L."/>
            <person name="Lucas S.M."/>
            <person name="Lazic D."/>
            <person name="Gailing O."/>
            <person name="Carlson J."/>
            <person name="Staton M."/>
        </authorList>
    </citation>
    <scope>NUCLEOTIDE SEQUENCE [LARGE SCALE GENOMIC DNA]</scope>
    <source>
        <strain evidence="6">Pseudo-F2</strain>
    </source>
</reference>
<dbReference type="GO" id="GO:0035494">
    <property type="term" value="P:SNARE complex disassembly"/>
    <property type="evidence" value="ECO:0007669"/>
    <property type="project" value="InterPro"/>
</dbReference>
<comment type="similarity">
    <text evidence="1 4">Belongs to the AAA ATPase family.</text>
</comment>
<dbReference type="Pfam" id="PF00004">
    <property type="entry name" value="AAA"/>
    <property type="match status" value="1"/>
</dbReference>
<comment type="function">
    <text evidence="4">Required for vesicle-mediated transport. Catalyzes the fusion of transport vesicles within the Golgi cisternae. Is also required for transport from the endoplasmic reticulum to the Golgi stack. Seems to function as a fusion protein required for the delivery of cargo proteins to all compartments of the Golgi stack independent of vesicle origin.</text>
</comment>
<keyword evidence="4" id="KW-0963">Cytoplasm</keyword>
<dbReference type="PANTHER" id="PTHR23078">
    <property type="entry name" value="VESICULAR-FUSION PROTEIN NSF"/>
    <property type="match status" value="1"/>
</dbReference>
<keyword evidence="4" id="KW-0479">Metal-binding</keyword>
<dbReference type="GO" id="GO:0016887">
    <property type="term" value="F:ATP hydrolysis activity"/>
    <property type="evidence" value="ECO:0007669"/>
    <property type="project" value="InterPro"/>
</dbReference>
<dbReference type="Proteomes" id="UP001324115">
    <property type="component" value="Unassembled WGS sequence"/>
</dbReference>
<dbReference type="InterPro" id="IPR027417">
    <property type="entry name" value="P-loop_NTPase"/>
</dbReference>
<dbReference type="GO" id="GO:0005524">
    <property type="term" value="F:ATP binding"/>
    <property type="evidence" value="ECO:0007669"/>
    <property type="project" value="UniProtKB-UniRule"/>
</dbReference>
<evidence type="ECO:0000256" key="4">
    <source>
        <dbReference type="RuleBase" id="RU367045"/>
    </source>
</evidence>
<keyword evidence="3 4" id="KW-0067">ATP-binding</keyword>
<dbReference type="EMBL" id="JAXUIC010000003">
    <property type="protein sequence ID" value="KAK4596644.1"/>
    <property type="molecule type" value="Genomic_DNA"/>
</dbReference>
<dbReference type="PANTHER" id="PTHR23078:SF3">
    <property type="entry name" value="VESICLE-FUSING ATPASE"/>
    <property type="match status" value="1"/>
</dbReference>
<dbReference type="SUPFAM" id="SSF52540">
    <property type="entry name" value="P-loop containing nucleoside triphosphate hydrolases"/>
    <property type="match status" value="1"/>
</dbReference>
<dbReference type="InterPro" id="IPR039812">
    <property type="entry name" value="Vesicle-fus_ATPase"/>
</dbReference>
<protein>
    <recommendedName>
        <fullName evidence="4">Vesicle-fusing ATPase</fullName>
        <ecNumber evidence="4">3.6.4.6</ecNumber>
    </recommendedName>
</protein>
<keyword evidence="4" id="KW-0460">Magnesium</keyword>
<feature type="domain" description="ATPase AAA-type core" evidence="5">
    <location>
        <begin position="2"/>
        <end position="46"/>
    </location>
</feature>
<sequence length="79" mass="9061">MDRVVNQLLTMIDGFHNMNNIFIVGTTNRLDLIHPALLSYFDSKLDWSRSQKSHKIGAVKCFNSVMGGTLGKFCKHERY</sequence>
<dbReference type="Gene3D" id="3.40.50.300">
    <property type="entry name" value="P-loop containing nucleotide triphosphate hydrolases"/>
    <property type="match status" value="1"/>
</dbReference>
<keyword evidence="2 4" id="KW-0547">Nucleotide-binding</keyword>
<name>A0AAN7FST6_QUERU</name>
<dbReference type="GO" id="GO:0005795">
    <property type="term" value="C:Golgi stack"/>
    <property type="evidence" value="ECO:0007669"/>
    <property type="project" value="TreeGrafter"/>
</dbReference>
<comment type="subcellular location">
    <subcellularLocation>
        <location evidence="4">Cytoplasm</location>
    </subcellularLocation>
</comment>
<keyword evidence="4" id="KW-0931">ER-Golgi transport</keyword>
<keyword evidence="4" id="KW-0653">Protein transport</keyword>
<comment type="caution">
    <text evidence="6">The sequence shown here is derived from an EMBL/GenBank/DDBJ whole genome shotgun (WGS) entry which is preliminary data.</text>
</comment>
<accession>A0AAN7FST6</accession>
<evidence type="ECO:0000256" key="1">
    <source>
        <dbReference type="ARBA" id="ARBA00006914"/>
    </source>
</evidence>
<dbReference type="EC" id="3.6.4.6" evidence="4"/>
<proteinExistence type="inferred from homology"/>
<dbReference type="GO" id="GO:0046872">
    <property type="term" value="F:metal ion binding"/>
    <property type="evidence" value="ECO:0007669"/>
    <property type="project" value="UniProtKB-UniRule"/>
</dbReference>
<keyword evidence="4" id="KW-0378">Hydrolase</keyword>
<comment type="cofactor">
    <cofactor evidence="4">
        <name>Mg(2+)</name>
        <dbReference type="ChEBI" id="CHEBI:18420"/>
    </cofactor>
    <text evidence="4">Binds 1 Mg(2+) ion per subunit.</text>
</comment>
<dbReference type="InterPro" id="IPR003959">
    <property type="entry name" value="ATPase_AAA_core"/>
</dbReference>
<keyword evidence="7" id="KW-1185">Reference proteome</keyword>
<dbReference type="GO" id="GO:0006891">
    <property type="term" value="P:intra-Golgi vesicle-mediated transport"/>
    <property type="evidence" value="ECO:0007669"/>
    <property type="project" value="TreeGrafter"/>
</dbReference>
<evidence type="ECO:0000313" key="7">
    <source>
        <dbReference type="Proteomes" id="UP001324115"/>
    </source>
</evidence>
<keyword evidence="4" id="KW-0813">Transport</keyword>
<gene>
    <name evidence="6" type="ORF">RGQ29_014603</name>
</gene>
<dbReference type="GO" id="GO:0043001">
    <property type="term" value="P:Golgi to plasma membrane protein transport"/>
    <property type="evidence" value="ECO:0007669"/>
    <property type="project" value="TreeGrafter"/>
</dbReference>
<evidence type="ECO:0000256" key="3">
    <source>
        <dbReference type="ARBA" id="ARBA00022840"/>
    </source>
</evidence>
<evidence type="ECO:0000313" key="6">
    <source>
        <dbReference type="EMBL" id="KAK4596644.1"/>
    </source>
</evidence>